<name>A0AA40E4H8_9PEZI</name>
<protein>
    <submittedName>
        <fullName evidence="2">Uncharacterized protein</fullName>
    </submittedName>
</protein>
<comment type="caution">
    <text evidence="2">The sequence shown here is derived from an EMBL/GenBank/DDBJ whole genome shotgun (WGS) entry which is preliminary data.</text>
</comment>
<dbReference type="Proteomes" id="UP001172101">
    <property type="component" value="Unassembled WGS sequence"/>
</dbReference>
<dbReference type="RefSeq" id="XP_060300659.1">
    <property type="nucleotide sequence ID" value="XM_060446474.1"/>
</dbReference>
<accession>A0AA40E4H8</accession>
<feature type="compositionally biased region" description="Polar residues" evidence="1">
    <location>
        <begin position="106"/>
        <end position="117"/>
    </location>
</feature>
<evidence type="ECO:0000256" key="1">
    <source>
        <dbReference type="SAM" id="MobiDB-lite"/>
    </source>
</evidence>
<evidence type="ECO:0000313" key="2">
    <source>
        <dbReference type="EMBL" id="KAK0727804.1"/>
    </source>
</evidence>
<organism evidence="2 3">
    <name type="scientific">Lasiosphaeria miniovina</name>
    <dbReference type="NCBI Taxonomy" id="1954250"/>
    <lineage>
        <taxon>Eukaryota</taxon>
        <taxon>Fungi</taxon>
        <taxon>Dikarya</taxon>
        <taxon>Ascomycota</taxon>
        <taxon>Pezizomycotina</taxon>
        <taxon>Sordariomycetes</taxon>
        <taxon>Sordariomycetidae</taxon>
        <taxon>Sordariales</taxon>
        <taxon>Lasiosphaeriaceae</taxon>
        <taxon>Lasiosphaeria</taxon>
    </lineage>
</organism>
<gene>
    <name evidence="2" type="ORF">B0T26DRAFT_766477</name>
</gene>
<reference evidence="2" key="1">
    <citation type="submission" date="2023-06" db="EMBL/GenBank/DDBJ databases">
        <title>Genome-scale phylogeny and comparative genomics of the fungal order Sordariales.</title>
        <authorList>
            <consortium name="Lawrence Berkeley National Laboratory"/>
            <person name="Hensen N."/>
            <person name="Bonometti L."/>
            <person name="Westerberg I."/>
            <person name="Brannstrom I.O."/>
            <person name="Guillou S."/>
            <person name="Cros-Aarteil S."/>
            <person name="Calhoun S."/>
            <person name="Haridas S."/>
            <person name="Kuo A."/>
            <person name="Mondo S."/>
            <person name="Pangilinan J."/>
            <person name="Riley R."/>
            <person name="LaButti K."/>
            <person name="Andreopoulos B."/>
            <person name="Lipzen A."/>
            <person name="Chen C."/>
            <person name="Yanf M."/>
            <person name="Daum C."/>
            <person name="Ng V."/>
            <person name="Clum A."/>
            <person name="Steindorff A."/>
            <person name="Ohm R."/>
            <person name="Martin F."/>
            <person name="Silar P."/>
            <person name="Natvig D."/>
            <person name="Lalanne C."/>
            <person name="Gautier V."/>
            <person name="Ament-velasquez S.L."/>
            <person name="Kruys A."/>
            <person name="Hutchinson M.I."/>
            <person name="Powell A.J."/>
            <person name="Barry K."/>
            <person name="Miller A.N."/>
            <person name="Grigoriev I.V."/>
            <person name="Debuchy R."/>
            <person name="Gladieux P."/>
            <person name="Thoren M.H."/>
            <person name="Johannesson H."/>
        </authorList>
    </citation>
    <scope>NUCLEOTIDE SEQUENCE</scope>
    <source>
        <strain evidence="2">SMH2392-1A</strain>
    </source>
</reference>
<keyword evidence="3" id="KW-1185">Reference proteome</keyword>
<dbReference type="GeneID" id="85329744"/>
<feature type="region of interest" description="Disordered" evidence="1">
    <location>
        <begin position="106"/>
        <end position="130"/>
    </location>
</feature>
<proteinExistence type="predicted"/>
<evidence type="ECO:0000313" key="3">
    <source>
        <dbReference type="Proteomes" id="UP001172101"/>
    </source>
</evidence>
<dbReference type="EMBL" id="JAUIRO010000002">
    <property type="protein sequence ID" value="KAK0727804.1"/>
    <property type="molecule type" value="Genomic_DNA"/>
</dbReference>
<dbReference type="AlphaFoldDB" id="A0AA40E4H8"/>
<sequence length="521" mass="57764">MFCCFGVYHSEFGLHQPLFWHRCFLAFVSSSQARLRWLRSAADCALEPNLDLEGLRSRLHKKFDKQRLRYNKVEALTHKPSDGLHRVAKSNKVLNMSSLIGLSVTPSGSGSLAPSTPRSKRKISPSAETSSPKHISVLSHLIFQLSRWPSPPWPLTVGGLPITLVVEDVLTAEGRAFIFPRQIFGNGTISICSEAHYTNAATFSDVLLCRLGSDVNAYFLKHAPPGVRMLELIHTCERAFYVVLDDHVKIPAKWMPGKIANRFVGYIHNQELRRPSWADLPAKREIQPQPMTGVINDTTYDVLRPGVLIRSKMLQDHAHPAVFSTTSGVLVQNVVGDTFITSASHRIGEGEMVWHANRPDRIIGEAVVEISGTDVSLLKLKDDVVFINQTFETDAGAVPEFTRLKTSTEELPLGSLCYLNSLYTGNMEAVLLASIRYFKTSPYLAESQLAYNIYNWSYTGQEEGNEGKLRPPDGTCGSVIWNDEGVITGFYHYHIEDGPWAGFALSASASAVVDAGYSLAK</sequence>